<evidence type="ECO:0000313" key="2">
    <source>
        <dbReference type="Proteomes" id="UP000685013"/>
    </source>
</evidence>
<evidence type="ECO:0000313" key="1">
    <source>
        <dbReference type="EMBL" id="KAG6582232.1"/>
    </source>
</evidence>
<sequence length="72" mass="7930">MRWAPHLFLSGADNTLPPKSTVISFSTTFSPPSSGSSPASSHGAFYQSPFLRRYYKTKSMLNCAAFKDSMSF</sequence>
<comment type="caution">
    <text evidence="1">The sequence shown here is derived from an EMBL/GenBank/DDBJ whole genome shotgun (WGS) entry which is preliminary data.</text>
</comment>
<organism evidence="1 2">
    <name type="scientific">Cucurbita argyrosperma subsp. sororia</name>
    <dbReference type="NCBI Taxonomy" id="37648"/>
    <lineage>
        <taxon>Eukaryota</taxon>
        <taxon>Viridiplantae</taxon>
        <taxon>Streptophyta</taxon>
        <taxon>Embryophyta</taxon>
        <taxon>Tracheophyta</taxon>
        <taxon>Spermatophyta</taxon>
        <taxon>Magnoliopsida</taxon>
        <taxon>eudicotyledons</taxon>
        <taxon>Gunneridae</taxon>
        <taxon>Pentapetalae</taxon>
        <taxon>rosids</taxon>
        <taxon>fabids</taxon>
        <taxon>Cucurbitales</taxon>
        <taxon>Cucurbitaceae</taxon>
        <taxon>Cucurbiteae</taxon>
        <taxon>Cucurbita</taxon>
    </lineage>
</organism>
<proteinExistence type="predicted"/>
<dbReference type="EMBL" id="JAGKQH010000014">
    <property type="protein sequence ID" value="KAG6582232.1"/>
    <property type="molecule type" value="Genomic_DNA"/>
</dbReference>
<protein>
    <submittedName>
        <fullName evidence="1">Uncharacterized protein</fullName>
    </submittedName>
</protein>
<keyword evidence="2" id="KW-1185">Reference proteome</keyword>
<reference evidence="1 2" key="1">
    <citation type="journal article" date="2021" name="Hortic Res">
        <title>The domestication of Cucurbita argyrosperma as revealed by the genome of its wild relative.</title>
        <authorList>
            <person name="Barrera-Redondo J."/>
            <person name="Sanchez-de la Vega G."/>
            <person name="Aguirre-Liguori J.A."/>
            <person name="Castellanos-Morales G."/>
            <person name="Gutierrez-Guerrero Y.T."/>
            <person name="Aguirre-Dugua X."/>
            <person name="Aguirre-Planter E."/>
            <person name="Tenaillon M.I."/>
            <person name="Lira-Saade R."/>
            <person name="Eguiarte L.E."/>
        </authorList>
    </citation>
    <scope>NUCLEOTIDE SEQUENCE [LARGE SCALE GENOMIC DNA]</scope>
    <source>
        <strain evidence="1">JBR-2021</strain>
    </source>
</reference>
<name>A0AAV6MKM5_9ROSI</name>
<dbReference type="Proteomes" id="UP000685013">
    <property type="component" value="Chromosome 14"/>
</dbReference>
<accession>A0AAV6MKM5</accession>
<gene>
    <name evidence="1" type="ORF">SDJN03_22234</name>
</gene>
<dbReference type="AlphaFoldDB" id="A0AAV6MKM5"/>
<feature type="non-terminal residue" evidence="1">
    <location>
        <position position="1"/>
    </location>
</feature>